<sequence>MKRKQRTEILIEGSHELAKSLAKEIEQKYSVSVIQEPENGLVMLKVRETSRNSLFYLGEVLVTECKAKVEGKIGIGIVKGDHPDLAYHLAVIDAAFLGDLPETKPWAGILEIEKYYIEQNRKAKNEAILRTKVSFETMDV</sequence>
<dbReference type="NCBIfam" id="TIGR03293">
    <property type="entry name" value="PhnG_redo"/>
    <property type="match status" value="1"/>
</dbReference>
<dbReference type="AlphaFoldDB" id="A0A366K444"/>
<dbReference type="Pfam" id="PF06754">
    <property type="entry name" value="PhnG"/>
    <property type="match status" value="1"/>
</dbReference>
<proteinExistence type="predicted"/>
<keyword evidence="2" id="KW-1185">Reference proteome</keyword>
<dbReference type="InterPro" id="IPR009609">
    <property type="entry name" value="Phosphonate_metab_PhnG"/>
</dbReference>
<dbReference type="RefSeq" id="WP_113881554.1">
    <property type="nucleotide sequence ID" value="NZ_QNSF01000002.1"/>
</dbReference>
<dbReference type="GO" id="GO:0015716">
    <property type="term" value="P:organic phosphonate transport"/>
    <property type="evidence" value="ECO:0007669"/>
    <property type="project" value="InterPro"/>
</dbReference>
<evidence type="ECO:0000313" key="1">
    <source>
        <dbReference type="EMBL" id="RBP96037.1"/>
    </source>
</evidence>
<dbReference type="GO" id="GO:0019634">
    <property type="term" value="P:organic phosphonate metabolic process"/>
    <property type="evidence" value="ECO:0007669"/>
    <property type="project" value="InterPro"/>
</dbReference>
<comment type="caution">
    <text evidence="1">The sequence shown here is derived from an EMBL/GenBank/DDBJ whole genome shotgun (WGS) entry which is preliminary data.</text>
</comment>
<dbReference type="EMBL" id="QNSF01000002">
    <property type="protein sequence ID" value="RBP96037.1"/>
    <property type="molecule type" value="Genomic_DNA"/>
</dbReference>
<evidence type="ECO:0000313" key="2">
    <source>
        <dbReference type="Proteomes" id="UP000252731"/>
    </source>
</evidence>
<dbReference type="OrthoDB" id="3182891at2"/>
<organism evidence="1 2">
    <name type="scientific">Cytobacillus firmus</name>
    <name type="common">Bacillus firmus</name>
    <dbReference type="NCBI Taxonomy" id="1399"/>
    <lineage>
        <taxon>Bacteria</taxon>
        <taxon>Bacillati</taxon>
        <taxon>Bacillota</taxon>
        <taxon>Bacilli</taxon>
        <taxon>Bacillales</taxon>
        <taxon>Bacillaceae</taxon>
        <taxon>Cytobacillus</taxon>
    </lineage>
</organism>
<gene>
    <name evidence="1" type="ORF">DFO70_102364</name>
</gene>
<accession>A0A366K444</accession>
<protein>
    <submittedName>
        <fullName evidence="1">Alpha-D-ribose 1-methylphosphonate 5-triphosphate synthase subunit PhnG</fullName>
    </submittedName>
</protein>
<reference evidence="1 2" key="1">
    <citation type="submission" date="2018-06" db="EMBL/GenBank/DDBJ databases">
        <title>Freshwater and sediment microbial communities from various areas in North America, analyzing microbe dynamics in response to fracking.</title>
        <authorList>
            <person name="Lamendella R."/>
        </authorList>
    </citation>
    <scope>NUCLEOTIDE SEQUENCE [LARGE SCALE GENOMIC DNA]</scope>
    <source>
        <strain evidence="1 2">14_TX</strain>
    </source>
</reference>
<name>A0A366K444_CYTFI</name>
<dbReference type="Proteomes" id="UP000252731">
    <property type="component" value="Unassembled WGS sequence"/>
</dbReference>